<keyword evidence="1" id="KW-0472">Membrane</keyword>
<sequence length="337" mass="36738">MSLKQPSPRANRFKKNGKGGFVLAVFLVAICLLMIGGYWLHHYQQKQAVHVQKPTPIPQQTVPQPVLSSATAITPPPAAVKPVEQPKPAQSDYYTGDVHPNQLVPPPAHRPPAGGKAELAIIVDDMGSSLAEARSLAGIGVPINFAIIPGLKHDRAVATYAAEQGIEILVHMPMQPKEYPQRRLESNGLLLEQSDEELRNRLLGYLQILPQAVGANNHMGSGFTEHSDKMRVVLKLLKEKGLFYIDSITTPKTMGLKVAAELKLSSARRDVFLDNEQNEGYIRGQLDQAVARARKNGHAIAICHPHPTTIATLAKALPELQSKGVKLVKITRLVIAP</sequence>
<keyword evidence="1" id="KW-1133">Transmembrane helix</keyword>
<dbReference type="InterPro" id="IPR006837">
    <property type="entry name" value="Divergent_DAC"/>
</dbReference>
<organism evidence="2 3">
    <name type="scientific">Trichlorobacter thiogenes</name>
    <dbReference type="NCBI Taxonomy" id="115783"/>
    <lineage>
        <taxon>Bacteria</taxon>
        <taxon>Pseudomonadati</taxon>
        <taxon>Thermodesulfobacteriota</taxon>
        <taxon>Desulfuromonadia</taxon>
        <taxon>Geobacterales</taxon>
        <taxon>Geobacteraceae</taxon>
        <taxon>Trichlorobacter</taxon>
    </lineage>
</organism>
<dbReference type="STRING" id="115783.SAMN02745119_02416"/>
<dbReference type="Proteomes" id="UP000190102">
    <property type="component" value="Unassembled WGS sequence"/>
</dbReference>
<evidence type="ECO:0000256" key="1">
    <source>
        <dbReference type="SAM" id="Phobius"/>
    </source>
</evidence>
<reference evidence="3" key="1">
    <citation type="submission" date="2017-02" db="EMBL/GenBank/DDBJ databases">
        <authorList>
            <person name="Varghese N."/>
            <person name="Submissions S."/>
        </authorList>
    </citation>
    <scope>NUCLEOTIDE SEQUENCE [LARGE SCALE GENOMIC DNA]</scope>
    <source>
        <strain evidence="3">ATCC BAA-34</strain>
    </source>
</reference>
<dbReference type="PANTHER" id="PTHR30105:SF2">
    <property type="entry name" value="DIVERGENT POLYSACCHARIDE DEACETYLASE SUPERFAMILY"/>
    <property type="match status" value="1"/>
</dbReference>
<dbReference type="Pfam" id="PF04748">
    <property type="entry name" value="Polysacc_deac_2"/>
    <property type="match status" value="1"/>
</dbReference>
<feature type="transmembrane region" description="Helical" evidence="1">
    <location>
        <begin position="21"/>
        <end position="40"/>
    </location>
</feature>
<dbReference type="CDD" id="cd10936">
    <property type="entry name" value="CE4_DAC2"/>
    <property type="match status" value="1"/>
</dbReference>
<dbReference type="GO" id="GO:0005975">
    <property type="term" value="P:carbohydrate metabolic process"/>
    <property type="evidence" value="ECO:0007669"/>
    <property type="project" value="InterPro"/>
</dbReference>
<dbReference type="EMBL" id="FUWR01000014">
    <property type="protein sequence ID" value="SKA04054.1"/>
    <property type="molecule type" value="Genomic_DNA"/>
</dbReference>
<keyword evidence="1" id="KW-0812">Transmembrane</keyword>
<dbReference type="InterPro" id="IPR011330">
    <property type="entry name" value="Glyco_hydro/deAcase_b/a-brl"/>
</dbReference>
<evidence type="ECO:0000313" key="3">
    <source>
        <dbReference type="Proteomes" id="UP000190102"/>
    </source>
</evidence>
<name>A0A1T4QK37_9BACT</name>
<protein>
    <recommendedName>
        <fullName evidence="4">Divergent polysaccharide deacetylase family protein</fullName>
    </recommendedName>
</protein>
<evidence type="ECO:0000313" key="2">
    <source>
        <dbReference type="EMBL" id="SKA04054.1"/>
    </source>
</evidence>
<evidence type="ECO:0008006" key="4">
    <source>
        <dbReference type="Google" id="ProtNLM"/>
    </source>
</evidence>
<dbReference type="Gene3D" id="3.20.20.370">
    <property type="entry name" value="Glycoside hydrolase/deacetylase"/>
    <property type="match status" value="1"/>
</dbReference>
<dbReference type="SUPFAM" id="SSF88713">
    <property type="entry name" value="Glycoside hydrolase/deacetylase"/>
    <property type="match status" value="1"/>
</dbReference>
<dbReference type="PANTHER" id="PTHR30105">
    <property type="entry name" value="UNCHARACTERIZED YIBQ-RELATED"/>
    <property type="match status" value="1"/>
</dbReference>
<proteinExistence type="predicted"/>
<dbReference type="OrthoDB" id="9784811at2"/>
<keyword evidence="3" id="KW-1185">Reference proteome</keyword>
<gene>
    <name evidence="2" type="ORF">SAMN02745119_02416</name>
</gene>
<dbReference type="AlphaFoldDB" id="A0A1T4QK37"/>
<accession>A0A1T4QK37</accession>